<sequence>MEKQEIGSSSHWSIDWHGALTMRAPYTIALAMHLRVFSLSLLREMNNQC</sequence>
<protein>
    <submittedName>
        <fullName evidence="2">Uncharacterized protein</fullName>
    </submittedName>
</protein>
<dbReference type="EMBL" id="BPFZ01000005">
    <property type="protein sequence ID" value="GIU66880.1"/>
    <property type="molecule type" value="Genomic_DNA"/>
</dbReference>
<dbReference type="Proteomes" id="UP001161064">
    <property type="component" value="Unassembled WGS sequence"/>
</dbReference>
<evidence type="ECO:0000313" key="3">
    <source>
        <dbReference type="Proteomes" id="UP001161064"/>
    </source>
</evidence>
<organism evidence="2 3">
    <name type="scientific">Candidatus Phycosocius spiralis</name>
    <dbReference type="NCBI Taxonomy" id="2815099"/>
    <lineage>
        <taxon>Bacteria</taxon>
        <taxon>Pseudomonadati</taxon>
        <taxon>Pseudomonadota</taxon>
        <taxon>Alphaproteobacteria</taxon>
        <taxon>Caulobacterales</taxon>
        <taxon>Caulobacterales incertae sedis</taxon>
        <taxon>Candidatus Phycosocius</taxon>
    </lineage>
</organism>
<reference evidence="2" key="2">
    <citation type="journal article" date="2023" name="ISME Commun">
        <title>Characterization of a bloom-associated alphaproteobacterial lineage, 'Candidatus Phycosocius': insights into freshwater algal-bacterial interactions.</title>
        <authorList>
            <person name="Tanabe Y."/>
            <person name="Yamaguchi H."/>
            <person name="Yoshida M."/>
            <person name="Kai A."/>
            <person name="Okazaki Y."/>
        </authorList>
    </citation>
    <scope>NUCLEOTIDE SEQUENCE</scope>
    <source>
        <strain evidence="2">BOTRYCO-1</strain>
    </source>
</reference>
<gene>
    <name evidence="2" type="ORF">PsB1_1034</name>
</gene>
<accession>A0ABQ4PV58</accession>
<proteinExistence type="predicted"/>
<reference evidence="2" key="1">
    <citation type="submission" date="2021-05" db="EMBL/GenBank/DDBJ databases">
        <authorList>
            <person name="Tanabe Y."/>
        </authorList>
    </citation>
    <scope>NUCLEOTIDE SEQUENCE</scope>
    <source>
        <strain evidence="2">BOTRYCO-1</strain>
    </source>
</reference>
<keyword evidence="3" id="KW-1185">Reference proteome</keyword>
<comment type="caution">
    <text evidence="2">The sequence shown here is derived from an EMBL/GenBank/DDBJ whole genome shotgun (WGS) entry which is preliminary data.</text>
</comment>
<evidence type="ECO:0000313" key="2">
    <source>
        <dbReference type="EMBL" id="GIU66880.1"/>
    </source>
</evidence>
<evidence type="ECO:0000256" key="1">
    <source>
        <dbReference type="SAM" id="Phobius"/>
    </source>
</evidence>
<keyword evidence="1" id="KW-0472">Membrane</keyword>
<keyword evidence="1" id="KW-1133">Transmembrane helix</keyword>
<feature type="transmembrane region" description="Helical" evidence="1">
    <location>
        <begin position="24"/>
        <end position="42"/>
    </location>
</feature>
<keyword evidence="1" id="KW-0812">Transmembrane</keyword>
<name>A0ABQ4PV58_9PROT</name>